<protein>
    <submittedName>
        <fullName evidence="1">Uncharacterized protein</fullName>
    </submittedName>
</protein>
<dbReference type="STRING" id="1388766.A0A017S4W5"/>
<dbReference type="GeneID" id="63702578"/>
<dbReference type="AlphaFoldDB" id="A0A017S4W5"/>
<organism evidence="1 2">
    <name type="scientific">Aspergillus ruber (strain CBS 135680)</name>
    <dbReference type="NCBI Taxonomy" id="1388766"/>
    <lineage>
        <taxon>Eukaryota</taxon>
        <taxon>Fungi</taxon>
        <taxon>Dikarya</taxon>
        <taxon>Ascomycota</taxon>
        <taxon>Pezizomycotina</taxon>
        <taxon>Eurotiomycetes</taxon>
        <taxon>Eurotiomycetidae</taxon>
        <taxon>Eurotiales</taxon>
        <taxon>Aspergillaceae</taxon>
        <taxon>Aspergillus</taxon>
        <taxon>Aspergillus subgen. Aspergillus</taxon>
    </lineage>
</organism>
<evidence type="ECO:0000313" key="1">
    <source>
        <dbReference type="EMBL" id="EYE91987.1"/>
    </source>
</evidence>
<proteinExistence type="predicted"/>
<sequence length="170" mass="19472">MTQFSLMPQPYNAFLRAIITNPVRAKHVEELHTSNVSEDDPREIPEDNIQFFQSAVSKLSLSDELKDRLNEGIKERHSDPMLALLLCKLPNLKNLFLYRPDICDMICELIKHANSGKFSGLDKLQRFSIKTINVFCDVGTVRDYGGVFNMAHEVQIVQLNDETMSPSRFQ</sequence>
<dbReference type="EMBL" id="KK088440">
    <property type="protein sequence ID" value="EYE91987.1"/>
    <property type="molecule type" value="Genomic_DNA"/>
</dbReference>
<dbReference type="OrthoDB" id="4467082at2759"/>
<gene>
    <name evidence="1" type="ORF">EURHEDRAFT_545766</name>
</gene>
<keyword evidence="2" id="KW-1185">Reference proteome</keyword>
<reference evidence="2" key="1">
    <citation type="journal article" date="2014" name="Nat. Commun.">
        <title>Genomic adaptations of the halophilic Dead Sea filamentous fungus Eurotium rubrum.</title>
        <authorList>
            <person name="Kis-Papo T."/>
            <person name="Weig A.R."/>
            <person name="Riley R."/>
            <person name="Persoh D."/>
            <person name="Salamov A."/>
            <person name="Sun H."/>
            <person name="Lipzen A."/>
            <person name="Wasser S.P."/>
            <person name="Rambold G."/>
            <person name="Grigoriev I.V."/>
            <person name="Nevo E."/>
        </authorList>
    </citation>
    <scope>NUCLEOTIDE SEQUENCE [LARGE SCALE GENOMIC DNA]</scope>
    <source>
        <strain evidence="2">CBS 135680</strain>
    </source>
</reference>
<accession>A0A017S4W5</accession>
<dbReference type="Proteomes" id="UP000019804">
    <property type="component" value="Unassembled WGS sequence"/>
</dbReference>
<evidence type="ECO:0000313" key="2">
    <source>
        <dbReference type="Proteomes" id="UP000019804"/>
    </source>
</evidence>
<dbReference type="RefSeq" id="XP_040635677.1">
    <property type="nucleotide sequence ID" value="XM_040787454.1"/>
</dbReference>
<dbReference type="HOGENOM" id="CLU_1570298_0_0_1"/>
<name>A0A017S4W5_ASPRC</name>